<gene>
    <name evidence="1" type="ORF">BABINDRAFT_126514</name>
</gene>
<sequence>MLYGMLCHHFINDCGYSHDEFHSHESTQITPMEVAARISLQNLHGRHKFHCQCSATQLEITHRPKVPRTMTCS</sequence>
<dbReference type="RefSeq" id="XP_018986052.1">
    <property type="nucleotide sequence ID" value="XM_019126993.1"/>
</dbReference>
<organism evidence="1 2">
    <name type="scientific">Babjeviella inositovora NRRL Y-12698</name>
    <dbReference type="NCBI Taxonomy" id="984486"/>
    <lineage>
        <taxon>Eukaryota</taxon>
        <taxon>Fungi</taxon>
        <taxon>Dikarya</taxon>
        <taxon>Ascomycota</taxon>
        <taxon>Saccharomycotina</taxon>
        <taxon>Pichiomycetes</taxon>
        <taxon>Serinales incertae sedis</taxon>
        <taxon>Babjeviella</taxon>
    </lineage>
</organism>
<dbReference type="AlphaFoldDB" id="A0A1E3QT87"/>
<protein>
    <submittedName>
        <fullName evidence="1">Uncharacterized protein</fullName>
    </submittedName>
</protein>
<accession>A0A1E3QT87</accession>
<evidence type="ECO:0000313" key="1">
    <source>
        <dbReference type="EMBL" id="ODQ80724.1"/>
    </source>
</evidence>
<evidence type="ECO:0000313" key="2">
    <source>
        <dbReference type="Proteomes" id="UP000094336"/>
    </source>
</evidence>
<dbReference type="EMBL" id="KV454429">
    <property type="protein sequence ID" value="ODQ80724.1"/>
    <property type="molecule type" value="Genomic_DNA"/>
</dbReference>
<dbReference type="GeneID" id="30144847"/>
<dbReference type="Proteomes" id="UP000094336">
    <property type="component" value="Unassembled WGS sequence"/>
</dbReference>
<keyword evidence="2" id="KW-1185">Reference proteome</keyword>
<name>A0A1E3QT87_9ASCO</name>
<reference evidence="2" key="1">
    <citation type="submission" date="2016-05" db="EMBL/GenBank/DDBJ databases">
        <title>Comparative genomics of biotechnologically important yeasts.</title>
        <authorList>
            <consortium name="DOE Joint Genome Institute"/>
            <person name="Riley R."/>
            <person name="Haridas S."/>
            <person name="Wolfe K.H."/>
            <person name="Lopes M.R."/>
            <person name="Hittinger C.T."/>
            <person name="Goker M."/>
            <person name="Salamov A."/>
            <person name="Wisecaver J."/>
            <person name="Long T.M."/>
            <person name="Aerts A.L."/>
            <person name="Barry K."/>
            <person name="Choi C."/>
            <person name="Clum A."/>
            <person name="Coughlan A.Y."/>
            <person name="Deshpande S."/>
            <person name="Douglass A.P."/>
            <person name="Hanson S.J."/>
            <person name="Klenk H.-P."/>
            <person name="Labutti K."/>
            <person name="Lapidus A."/>
            <person name="Lindquist E."/>
            <person name="Lipzen A."/>
            <person name="Meier-Kolthoff J.P."/>
            <person name="Ohm R.A."/>
            <person name="Otillar R.P."/>
            <person name="Pangilinan J."/>
            <person name="Peng Y."/>
            <person name="Rokas A."/>
            <person name="Rosa C.A."/>
            <person name="Scheuner C."/>
            <person name="Sibirny A.A."/>
            <person name="Slot J.C."/>
            <person name="Stielow J.B."/>
            <person name="Sun H."/>
            <person name="Kurtzman C.P."/>
            <person name="Blackwell M."/>
            <person name="Grigoriev I.V."/>
            <person name="Jeffries T.W."/>
        </authorList>
    </citation>
    <scope>NUCLEOTIDE SEQUENCE [LARGE SCALE GENOMIC DNA]</scope>
    <source>
        <strain evidence="2">NRRL Y-12698</strain>
    </source>
</reference>
<proteinExistence type="predicted"/>